<accession>A0A0R1SDW4</accession>
<organism evidence="1 2">
    <name type="scientific">Lentilactobacillus diolivorans DSM 14421</name>
    <dbReference type="NCBI Taxonomy" id="1423739"/>
    <lineage>
        <taxon>Bacteria</taxon>
        <taxon>Bacillati</taxon>
        <taxon>Bacillota</taxon>
        <taxon>Bacilli</taxon>
        <taxon>Lactobacillales</taxon>
        <taxon>Lactobacillaceae</taxon>
        <taxon>Lentilactobacillus</taxon>
    </lineage>
</organism>
<proteinExistence type="predicted"/>
<evidence type="ECO:0000313" key="1">
    <source>
        <dbReference type="EMBL" id="KRL64147.1"/>
    </source>
</evidence>
<name>A0A0R1SDW4_9LACO</name>
<reference evidence="1 2" key="1">
    <citation type="journal article" date="2015" name="Genome Announc.">
        <title>Expanding the biotechnology potential of lactobacilli through comparative genomics of 213 strains and associated genera.</title>
        <authorList>
            <person name="Sun Z."/>
            <person name="Harris H.M."/>
            <person name="McCann A."/>
            <person name="Guo C."/>
            <person name="Argimon S."/>
            <person name="Zhang W."/>
            <person name="Yang X."/>
            <person name="Jeffery I.B."/>
            <person name="Cooney J.C."/>
            <person name="Kagawa T.F."/>
            <person name="Liu W."/>
            <person name="Song Y."/>
            <person name="Salvetti E."/>
            <person name="Wrobel A."/>
            <person name="Rasinkangas P."/>
            <person name="Parkhill J."/>
            <person name="Rea M.C."/>
            <person name="O'Sullivan O."/>
            <person name="Ritari J."/>
            <person name="Douillard F.P."/>
            <person name="Paul Ross R."/>
            <person name="Yang R."/>
            <person name="Briner A.E."/>
            <person name="Felis G.E."/>
            <person name="de Vos W.M."/>
            <person name="Barrangou R."/>
            <person name="Klaenhammer T.R."/>
            <person name="Caufield P.W."/>
            <person name="Cui Y."/>
            <person name="Zhang H."/>
            <person name="O'Toole P.W."/>
        </authorList>
    </citation>
    <scope>NUCLEOTIDE SEQUENCE [LARGE SCALE GENOMIC DNA]</scope>
    <source>
        <strain evidence="1 2">DSM 14421</strain>
    </source>
</reference>
<evidence type="ECO:0000313" key="2">
    <source>
        <dbReference type="Proteomes" id="UP000052013"/>
    </source>
</evidence>
<sequence>MYWDGTDFDQTPILNNDWTQSLTEIENLQIFGDELYITVTQHQSPTKVTYIE</sequence>
<protein>
    <submittedName>
        <fullName evidence="1">Uncharacterized protein</fullName>
    </submittedName>
</protein>
<dbReference type="AlphaFoldDB" id="A0A0R1SDW4"/>
<comment type="caution">
    <text evidence="1">The sequence shown here is derived from an EMBL/GenBank/DDBJ whole genome shotgun (WGS) entry which is preliminary data.</text>
</comment>
<dbReference type="EMBL" id="AZEY01000098">
    <property type="protein sequence ID" value="KRL64147.1"/>
    <property type="molecule type" value="Genomic_DNA"/>
</dbReference>
<dbReference type="PATRIC" id="fig|1423739.3.peg.1484"/>
<dbReference type="Proteomes" id="UP000052013">
    <property type="component" value="Unassembled WGS sequence"/>
</dbReference>
<gene>
    <name evidence="1" type="ORF">FC85_GL001420</name>
</gene>